<dbReference type="AlphaFoldDB" id="K7N4H0"/>
<keyword evidence="1" id="KW-0472">Membrane</keyword>
<feature type="transmembrane region" description="Helical" evidence="1">
    <location>
        <begin position="78"/>
        <end position="96"/>
    </location>
</feature>
<dbReference type="OrthoDB" id="1689146at2759"/>
<dbReference type="Proteomes" id="UP000008827">
    <property type="component" value="Chromosome 20"/>
</dbReference>
<feature type="domain" description="DUF4220" evidence="2">
    <location>
        <begin position="49"/>
        <end position="395"/>
    </location>
</feature>
<organism evidence="4">
    <name type="scientific">Glycine max</name>
    <name type="common">Soybean</name>
    <name type="synonym">Glycine hispida</name>
    <dbReference type="NCBI Taxonomy" id="3847"/>
    <lineage>
        <taxon>Eukaryota</taxon>
        <taxon>Viridiplantae</taxon>
        <taxon>Streptophyta</taxon>
        <taxon>Embryophyta</taxon>
        <taxon>Tracheophyta</taxon>
        <taxon>Spermatophyta</taxon>
        <taxon>Magnoliopsida</taxon>
        <taxon>eudicotyledons</taxon>
        <taxon>Gunneridae</taxon>
        <taxon>Pentapetalae</taxon>
        <taxon>rosids</taxon>
        <taxon>fabids</taxon>
        <taxon>Fabales</taxon>
        <taxon>Fabaceae</taxon>
        <taxon>Papilionoideae</taxon>
        <taxon>50 kb inversion clade</taxon>
        <taxon>NPAAA clade</taxon>
        <taxon>indigoferoid/millettioid clade</taxon>
        <taxon>Phaseoleae</taxon>
        <taxon>Glycine</taxon>
        <taxon>Glycine subgen. Soja</taxon>
    </lineage>
</organism>
<dbReference type="OMA" id="IFEHFIN"/>
<feature type="transmembrane region" description="Helical" evidence="1">
    <location>
        <begin position="43"/>
        <end position="66"/>
    </location>
</feature>
<dbReference type="EnsemblPlants" id="KRG92138">
    <property type="protein sequence ID" value="KRG92138"/>
    <property type="gene ID" value="GLYMA_20G193200"/>
</dbReference>
<feature type="transmembrane region" description="Helical" evidence="1">
    <location>
        <begin position="111"/>
        <end position="130"/>
    </location>
</feature>
<dbReference type="EMBL" id="CM000853">
    <property type="protein sequence ID" value="KRG92138.1"/>
    <property type="molecule type" value="Genomic_DNA"/>
</dbReference>
<dbReference type="InterPro" id="IPR007658">
    <property type="entry name" value="DUF594"/>
</dbReference>
<keyword evidence="5" id="KW-1185">Reference proteome</keyword>
<dbReference type="InterPro" id="IPR025315">
    <property type="entry name" value="DUF4220"/>
</dbReference>
<protein>
    <recommendedName>
        <fullName evidence="2">DUF4220 domain-containing protein</fullName>
    </recommendedName>
</protein>
<dbReference type="PaxDb" id="3847-GLYMA20G33500.2"/>
<evidence type="ECO:0000256" key="1">
    <source>
        <dbReference type="SAM" id="Phobius"/>
    </source>
</evidence>
<reference evidence="3" key="3">
    <citation type="submission" date="2018-07" db="EMBL/GenBank/DDBJ databases">
        <title>WGS assembly of Glycine max.</title>
        <authorList>
            <person name="Schmutz J."/>
            <person name="Cannon S."/>
            <person name="Schlueter J."/>
            <person name="Ma J."/>
            <person name="Mitros T."/>
            <person name="Nelson W."/>
            <person name="Hyten D."/>
            <person name="Song Q."/>
            <person name="Thelen J."/>
            <person name="Cheng J."/>
            <person name="Xu D."/>
            <person name="Hellsten U."/>
            <person name="May G."/>
            <person name="Yu Y."/>
            <person name="Sakurai T."/>
            <person name="Umezawa T."/>
            <person name="Bhattacharyya M."/>
            <person name="Sandhu D."/>
            <person name="Valliyodan B."/>
            <person name="Lindquist E."/>
            <person name="Peto M."/>
            <person name="Grant D."/>
            <person name="Shu S."/>
            <person name="Goodstein D."/>
            <person name="Barry K."/>
            <person name="Futrell-Griggs M."/>
            <person name="Abernathy B."/>
            <person name="Du J."/>
            <person name="Tian Z."/>
            <person name="Zhu L."/>
            <person name="Gill N."/>
            <person name="Joshi T."/>
            <person name="Libault M."/>
            <person name="Sethuraman A."/>
            <person name="Zhang X."/>
            <person name="Shinozaki K."/>
            <person name="Nguyen H."/>
            <person name="Wing R."/>
            <person name="Cregan P."/>
            <person name="Specht J."/>
            <person name="Grimwood J."/>
            <person name="Rokhsar D."/>
            <person name="Stacey G."/>
            <person name="Shoemaker R."/>
            <person name="Jackson S."/>
        </authorList>
    </citation>
    <scope>NUCLEOTIDE SEQUENCE</scope>
    <source>
        <tissue evidence="3">Callus</tissue>
    </source>
</reference>
<dbReference type="Pfam" id="PF13968">
    <property type="entry name" value="DUF4220"/>
    <property type="match status" value="1"/>
</dbReference>
<name>K7N4H0_SOYBN</name>
<dbReference type="eggNOG" id="ENOG502QQBP">
    <property type="taxonomic scope" value="Eukaryota"/>
</dbReference>
<dbReference type="Pfam" id="PF04578">
    <property type="entry name" value="DUF594"/>
    <property type="match status" value="1"/>
</dbReference>
<accession>K7N4H0</accession>
<sequence length="677" mass="78219">MKKSIEKVVWNVLEIRVLVLFSLILQIILIVCGNQRKYKAGWVLQFGVWFTYLSADWAATFVLGILSKDSKNPSTDPTNSIIMAIWAPFLLVHLGGPDTITAYSLEDNELWLRHFLGLISQLFGAVYVVYSSWNDRNLNYVTIPVMVAGIIKYTERTLSLWLGSSKKFRESIHRPPDPGPNYAKFMDDCTAKIAEGYKVELKVESTPILSDHSLAAIANESVPDALRLHYGFYFLEIFECLFADLILGFQELQESQHFFQNKSWEHAYKVIEVELGLMYDKLYTKAVVTYSRLGLFLKIVTFFCTLSAFIAFLCLIDKAHIDCDQIITVVLFAGAIFLEIYAGIVLLSSSWTMHWLSKHKNWIVNLLISCFQTCYKLSHAKRWSNLISQFNLISFCLKGEPAKRIKIWNYQFMYQIFRILYHQDQETVPEKLKELIFEHIREKSKGAKHIKACKNFCAHRGDQVLNKWKCRSIAWSTEVEFDQSLLIWHIATDLCCYSDKDCDKLKNYEISRLMSDYMLYLLVKCPFMLPNGIGQIRFEDTCAEASELLQERKYISQTDQVCEVIGGVSVDEKFLPSKVKGDRSKSVLFDACRLAKSIKSLEEEKKWSKEQKWEMISRVWVEMLCHAASQCRGFHHAKQLSRGGELLTHVWFLMAHLGITEQFQISQGHARAKLIHS</sequence>
<feature type="transmembrane region" description="Helical" evidence="1">
    <location>
        <begin position="295"/>
        <end position="316"/>
    </location>
</feature>
<proteinExistence type="predicted"/>
<gene>
    <name evidence="4" type="primary">LOC100799916</name>
    <name evidence="3" type="ORF">GLYMA_20G193200</name>
</gene>
<dbReference type="PANTHER" id="PTHR31325">
    <property type="entry name" value="OS01G0798800 PROTEIN-RELATED"/>
    <property type="match status" value="1"/>
</dbReference>
<feature type="transmembrane region" description="Helical" evidence="1">
    <location>
        <begin position="328"/>
        <end position="350"/>
    </location>
</feature>
<evidence type="ECO:0000313" key="5">
    <source>
        <dbReference type="Proteomes" id="UP000008827"/>
    </source>
</evidence>
<keyword evidence="1" id="KW-0812">Transmembrane</keyword>
<keyword evidence="1" id="KW-1133">Transmembrane helix</keyword>
<evidence type="ECO:0000259" key="2">
    <source>
        <dbReference type="Pfam" id="PF13968"/>
    </source>
</evidence>
<reference evidence="4" key="2">
    <citation type="submission" date="2018-02" db="UniProtKB">
        <authorList>
            <consortium name="EnsemblPlants"/>
        </authorList>
    </citation>
    <scope>IDENTIFICATION</scope>
    <source>
        <strain evidence="4">Williams 82</strain>
    </source>
</reference>
<dbReference type="ExpressionAtlas" id="K7N4H0">
    <property type="expression patterns" value="baseline"/>
</dbReference>
<evidence type="ECO:0000313" key="4">
    <source>
        <dbReference type="EnsemblPlants" id="KRG92138"/>
    </source>
</evidence>
<reference evidence="3 4" key="1">
    <citation type="journal article" date="2010" name="Nature">
        <title>Genome sequence of the palaeopolyploid soybean.</title>
        <authorList>
            <person name="Schmutz J."/>
            <person name="Cannon S.B."/>
            <person name="Schlueter J."/>
            <person name="Ma J."/>
            <person name="Mitros T."/>
            <person name="Nelson W."/>
            <person name="Hyten D.L."/>
            <person name="Song Q."/>
            <person name="Thelen J.J."/>
            <person name="Cheng J."/>
            <person name="Xu D."/>
            <person name="Hellsten U."/>
            <person name="May G.D."/>
            <person name="Yu Y."/>
            <person name="Sakurai T."/>
            <person name="Umezawa T."/>
            <person name="Bhattacharyya M.K."/>
            <person name="Sandhu D."/>
            <person name="Valliyodan B."/>
            <person name="Lindquist E."/>
            <person name="Peto M."/>
            <person name="Grant D."/>
            <person name="Shu S."/>
            <person name="Goodstein D."/>
            <person name="Barry K."/>
            <person name="Futrell-Griggs M."/>
            <person name="Abernathy B."/>
            <person name="Du J."/>
            <person name="Tian Z."/>
            <person name="Zhu L."/>
            <person name="Gill N."/>
            <person name="Joshi T."/>
            <person name="Libault M."/>
            <person name="Sethuraman A."/>
            <person name="Zhang X.-C."/>
            <person name="Shinozaki K."/>
            <person name="Nguyen H.T."/>
            <person name="Wing R.A."/>
            <person name="Cregan P."/>
            <person name="Specht J."/>
            <person name="Grimwood J."/>
            <person name="Rokhsar D."/>
            <person name="Stacey G."/>
            <person name="Shoemaker R.C."/>
            <person name="Jackson S.A."/>
        </authorList>
    </citation>
    <scope>NUCLEOTIDE SEQUENCE [LARGE SCALE GENOMIC DNA]</scope>
    <source>
        <strain evidence="4">cv. Williams 82</strain>
        <tissue evidence="3">Callus</tissue>
    </source>
</reference>
<evidence type="ECO:0000313" key="3">
    <source>
        <dbReference type="EMBL" id="KRG92138.1"/>
    </source>
</evidence>
<feature type="transmembrane region" description="Helical" evidence="1">
    <location>
        <begin position="12"/>
        <end position="31"/>
    </location>
</feature>
<dbReference type="Gramene" id="KRG92138">
    <property type="protein sequence ID" value="KRG92138"/>
    <property type="gene ID" value="GLYMA_20G193200"/>
</dbReference>